<reference evidence="1" key="1">
    <citation type="submission" date="2022-07" db="EMBL/GenBank/DDBJ databases">
        <title>Genome Sequence of Xylaria arbuscula.</title>
        <authorList>
            <person name="Buettner E."/>
        </authorList>
    </citation>
    <scope>NUCLEOTIDE SEQUENCE</scope>
    <source>
        <strain evidence="1">VT107</strain>
    </source>
</reference>
<evidence type="ECO:0000313" key="2">
    <source>
        <dbReference type="Proteomes" id="UP001148614"/>
    </source>
</evidence>
<organism evidence="1 2">
    <name type="scientific">Xylaria arbuscula</name>
    <dbReference type="NCBI Taxonomy" id="114810"/>
    <lineage>
        <taxon>Eukaryota</taxon>
        <taxon>Fungi</taxon>
        <taxon>Dikarya</taxon>
        <taxon>Ascomycota</taxon>
        <taxon>Pezizomycotina</taxon>
        <taxon>Sordariomycetes</taxon>
        <taxon>Xylariomycetidae</taxon>
        <taxon>Xylariales</taxon>
        <taxon>Xylariaceae</taxon>
        <taxon>Xylaria</taxon>
    </lineage>
</organism>
<name>A0A9W8TL78_9PEZI</name>
<keyword evidence="2" id="KW-1185">Reference proteome</keyword>
<accession>A0A9W8TL78</accession>
<gene>
    <name evidence="1" type="ORF">NPX13_g6646</name>
</gene>
<sequence length="155" mass="16797">MIAAMSSTPKHQSRAVQEQDAAALLLSANLANVDSALVFAPRSDAHRYGVSKNVGNGVKWHGLEARAHVRRVEARRGVSTLRIDVLQAGQGQAIAKMFQRSSRKPLAGRPGRGEAIYPYLLPLRTAPSTRARGCTYQASRLEVPALISVDTRRTA</sequence>
<proteinExistence type="predicted"/>
<dbReference type="Proteomes" id="UP001148614">
    <property type="component" value="Unassembled WGS sequence"/>
</dbReference>
<protein>
    <submittedName>
        <fullName evidence="1">Uncharacterized protein</fullName>
    </submittedName>
</protein>
<evidence type="ECO:0000313" key="1">
    <source>
        <dbReference type="EMBL" id="KAJ3567797.1"/>
    </source>
</evidence>
<dbReference type="AlphaFoldDB" id="A0A9W8TL78"/>
<comment type="caution">
    <text evidence="1">The sequence shown here is derived from an EMBL/GenBank/DDBJ whole genome shotgun (WGS) entry which is preliminary data.</text>
</comment>
<dbReference type="EMBL" id="JANPWZ010001201">
    <property type="protein sequence ID" value="KAJ3567797.1"/>
    <property type="molecule type" value="Genomic_DNA"/>
</dbReference>